<dbReference type="PANTHER" id="PTHR35010:SF2">
    <property type="entry name" value="BLL4672 PROTEIN"/>
    <property type="match status" value="1"/>
</dbReference>
<organism evidence="2 3">
    <name type="scientific">Mycolicibacterium litorale</name>
    <dbReference type="NCBI Taxonomy" id="758802"/>
    <lineage>
        <taxon>Bacteria</taxon>
        <taxon>Bacillati</taxon>
        <taxon>Actinomycetota</taxon>
        <taxon>Actinomycetes</taxon>
        <taxon>Mycobacteriales</taxon>
        <taxon>Mycobacteriaceae</taxon>
        <taxon>Mycolicibacterium</taxon>
    </lineage>
</organism>
<dbReference type="Gene3D" id="3.30.450.180">
    <property type="match status" value="1"/>
</dbReference>
<dbReference type="EMBL" id="AP023287">
    <property type="protein sequence ID" value="BCI50909.1"/>
    <property type="molecule type" value="Genomic_DNA"/>
</dbReference>
<evidence type="ECO:0000313" key="2">
    <source>
        <dbReference type="EMBL" id="BCI50909.1"/>
    </source>
</evidence>
<gene>
    <name evidence="2" type="ORF">NIIDNTM18_01870</name>
</gene>
<dbReference type="Pfam" id="PF13560">
    <property type="entry name" value="HTH_31"/>
    <property type="match status" value="1"/>
</dbReference>
<feature type="domain" description="HTH cro/C1-type" evidence="1">
    <location>
        <begin position="48"/>
        <end position="95"/>
    </location>
</feature>
<proteinExistence type="predicted"/>
<dbReference type="GO" id="GO:0003677">
    <property type="term" value="F:DNA binding"/>
    <property type="evidence" value="ECO:0007669"/>
    <property type="project" value="InterPro"/>
</dbReference>
<evidence type="ECO:0000259" key="1">
    <source>
        <dbReference type="PROSITE" id="PS50943"/>
    </source>
</evidence>
<reference evidence="2 3" key="1">
    <citation type="submission" date="2020-07" db="EMBL/GenBank/DDBJ databases">
        <title>Complete genome sequence of Mycolicibacterium litorale like strain isolated from cardiac implantable electronic device infection.</title>
        <authorList>
            <person name="Fukano H."/>
            <person name="Miyama H."/>
            <person name="Hoshino Y."/>
        </authorList>
    </citation>
    <scope>NUCLEOTIDE SEQUENCE [LARGE SCALE GENOMIC DNA]</scope>
    <source>
        <strain evidence="2 3">NIIDNTM18</strain>
    </source>
</reference>
<dbReference type="InterPro" id="IPR010982">
    <property type="entry name" value="Lambda_DNA-bd_dom_sf"/>
</dbReference>
<dbReference type="PROSITE" id="PS50943">
    <property type="entry name" value="HTH_CROC1"/>
    <property type="match status" value="1"/>
</dbReference>
<dbReference type="AlphaFoldDB" id="A0A6S6NXS5"/>
<dbReference type="InterPro" id="IPR001387">
    <property type="entry name" value="Cro/C1-type_HTH"/>
</dbReference>
<accession>A0A6S6NXS5</accession>
<dbReference type="Pfam" id="PF17765">
    <property type="entry name" value="MLTR_LBD"/>
    <property type="match status" value="1"/>
</dbReference>
<dbReference type="Gene3D" id="1.10.260.40">
    <property type="entry name" value="lambda repressor-like DNA-binding domains"/>
    <property type="match status" value="1"/>
</dbReference>
<evidence type="ECO:0000313" key="3">
    <source>
        <dbReference type="Proteomes" id="UP000515734"/>
    </source>
</evidence>
<sequence length="289" mass="32036">MHRTQAAEPSRTYRWVMSELGDYLRSRRAHVRPEDAGLVSTGVRRVPGLRREEVAWLAGLSVDYYVRLEQGRENSPSASVLDALAAALRLDHDGHRHLFRLAGLAPRLQSPRTSDQVDPALLRLMAAWPDNPALVYNRAYDVLAANPLAQALFGDFRPGGNLMLLTFGEPRAREFYVDWEDIAENAVAGFRLNYTAAPSDPRVQAVLAELLSGSAEFRALWERHDARGKSLRRKVFRHPEIGVLELTMQTFDVRSAPGQELVVYDAEPASPSADALKLLGSIAATTAAE</sequence>
<name>A0A6S6NXS5_9MYCO</name>
<protein>
    <submittedName>
        <fullName evidence="2">Transcriptional regulator</fullName>
    </submittedName>
</protein>
<dbReference type="PANTHER" id="PTHR35010">
    <property type="entry name" value="BLL4672 PROTEIN-RELATED"/>
    <property type="match status" value="1"/>
</dbReference>
<dbReference type="InterPro" id="IPR041413">
    <property type="entry name" value="MLTR_LBD"/>
</dbReference>
<dbReference type="SUPFAM" id="SSF47413">
    <property type="entry name" value="lambda repressor-like DNA-binding domains"/>
    <property type="match status" value="1"/>
</dbReference>
<dbReference type="SMART" id="SM00530">
    <property type="entry name" value="HTH_XRE"/>
    <property type="match status" value="1"/>
</dbReference>
<dbReference type="Proteomes" id="UP000515734">
    <property type="component" value="Chromosome"/>
</dbReference>